<reference evidence="7" key="1">
    <citation type="submission" date="2020-05" db="EMBL/GenBank/DDBJ databases">
        <title>Phylogenomic resolution of chytrid fungi.</title>
        <authorList>
            <person name="Stajich J.E."/>
            <person name="Amses K."/>
            <person name="Simmons R."/>
            <person name="Seto K."/>
            <person name="Myers J."/>
            <person name="Bonds A."/>
            <person name="Quandt C.A."/>
            <person name="Barry K."/>
            <person name="Liu P."/>
            <person name="Grigoriev I."/>
            <person name="Longcore J.E."/>
            <person name="James T.Y."/>
        </authorList>
    </citation>
    <scope>NUCLEOTIDE SEQUENCE</scope>
    <source>
        <strain evidence="7">PLAUS21</strain>
    </source>
</reference>
<feature type="transmembrane region" description="Helical" evidence="6">
    <location>
        <begin position="85"/>
        <end position="107"/>
    </location>
</feature>
<dbReference type="Pfam" id="PF07690">
    <property type="entry name" value="MFS_1"/>
    <property type="match status" value="1"/>
</dbReference>
<sequence length="249" mass="27344">MFGLSKSVTWAAIARMGCGLNANTGVAKSAVAEITDKSNHALAFSVVGFVWGLGMIVGPILGGYFVHPAETMPLVFGDYFKEYPYFLPCLSAAVLSFIGLVIGYYYLPETSHRVNGYEFVLEVDEASDMDDSHSHNTRIFPAQCSIGMHSSTPRTNNLALLEESRYTASNLFNRFNHLHRETTTEIWDASSEGIEDAEAPPVPTIMPENGIGYLAFHAITGYSMLSFVNMIFDEIFNLWATAPIGCIQS</sequence>
<name>A0AAD5UHG4_9FUNG</name>
<dbReference type="GO" id="GO:0022857">
    <property type="term" value="F:transmembrane transporter activity"/>
    <property type="evidence" value="ECO:0007669"/>
    <property type="project" value="InterPro"/>
</dbReference>
<dbReference type="AlphaFoldDB" id="A0AAD5UHG4"/>
<keyword evidence="2" id="KW-0813">Transport</keyword>
<dbReference type="EMBL" id="JADGKB010000030">
    <property type="protein sequence ID" value="KAJ3258207.1"/>
    <property type="molecule type" value="Genomic_DNA"/>
</dbReference>
<comment type="subcellular location">
    <subcellularLocation>
        <location evidence="1">Membrane</location>
        <topology evidence="1">Multi-pass membrane protein</topology>
    </subcellularLocation>
</comment>
<evidence type="ECO:0000256" key="5">
    <source>
        <dbReference type="ARBA" id="ARBA00023136"/>
    </source>
</evidence>
<dbReference type="InterPro" id="IPR036259">
    <property type="entry name" value="MFS_trans_sf"/>
</dbReference>
<dbReference type="PANTHER" id="PTHR23504">
    <property type="entry name" value="MAJOR FACILITATOR SUPERFAMILY DOMAIN-CONTAINING PROTEIN 10"/>
    <property type="match status" value="1"/>
</dbReference>
<evidence type="ECO:0000256" key="1">
    <source>
        <dbReference type="ARBA" id="ARBA00004141"/>
    </source>
</evidence>
<dbReference type="InterPro" id="IPR011701">
    <property type="entry name" value="MFS"/>
</dbReference>
<evidence type="ECO:0000256" key="4">
    <source>
        <dbReference type="ARBA" id="ARBA00022989"/>
    </source>
</evidence>
<evidence type="ECO:0000313" key="7">
    <source>
        <dbReference type="EMBL" id="KAJ3258207.1"/>
    </source>
</evidence>
<feature type="transmembrane region" description="Helical" evidence="6">
    <location>
        <begin position="41"/>
        <end position="65"/>
    </location>
</feature>
<dbReference type="PRINTS" id="PR01035">
    <property type="entry name" value="TCRTETA"/>
</dbReference>
<dbReference type="Gene3D" id="1.20.1250.20">
    <property type="entry name" value="MFS general substrate transporter like domains"/>
    <property type="match status" value="1"/>
</dbReference>
<dbReference type="Proteomes" id="UP001210925">
    <property type="component" value="Unassembled WGS sequence"/>
</dbReference>
<keyword evidence="5 6" id="KW-0472">Membrane</keyword>
<evidence type="ECO:0000313" key="8">
    <source>
        <dbReference type="Proteomes" id="UP001210925"/>
    </source>
</evidence>
<evidence type="ECO:0008006" key="9">
    <source>
        <dbReference type="Google" id="ProtNLM"/>
    </source>
</evidence>
<comment type="caution">
    <text evidence="7">The sequence shown here is derived from an EMBL/GenBank/DDBJ whole genome shotgun (WGS) entry which is preliminary data.</text>
</comment>
<gene>
    <name evidence="7" type="ORF">HK103_004025</name>
</gene>
<keyword evidence="4 6" id="KW-1133">Transmembrane helix</keyword>
<dbReference type="PANTHER" id="PTHR23504:SF15">
    <property type="entry name" value="MAJOR FACILITATOR SUPERFAMILY (MFS) PROFILE DOMAIN-CONTAINING PROTEIN"/>
    <property type="match status" value="1"/>
</dbReference>
<keyword evidence="8" id="KW-1185">Reference proteome</keyword>
<dbReference type="GO" id="GO:0016020">
    <property type="term" value="C:membrane"/>
    <property type="evidence" value="ECO:0007669"/>
    <property type="project" value="UniProtKB-SubCell"/>
</dbReference>
<evidence type="ECO:0000256" key="2">
    <source>
        <dbReference type="ARBA" id="ARBA00022448"/>
    </source>
</evidence>
<dbReference type="SUPFAM" id="SSF103473">
    <property type="entry name" value="MFS general substrate transporter"/>
    <property type="match status" value="1"/>
</dbReference>
<evidence type="ECO:0000256" key="3">
    <source>
        <dbReference type="ARBA" id="ARBA00022692"/>
    </source>
</evidence>
<evidence type="ECO:0000256" key="6">
    <source>
        <dbReference type="SAM" id="Phobius"/>
    </source>
</evidence>
<protein>
    <recommendedName>
        <fullName evidence="9">Major facilitator superfamily (MFS) profile domain-containing protein</fullName>
    </recommendedName>
</protein>
<dbReference type="InterPro" id="IPR001958">
    <property type="entry name" value="Tet-R_TetA/multi-R_MdtG-like"/>
</dbReference>
<accession>A0AAD5UHG4</accession>
<keyword evidence="3 6" id="KW-0812">Transmembrane</keyword>
<proteinExistence type="predicted"/>
<organism evidence="7 8">
    <name type="scientific">Boothiomyces macroporosus</name>
    <dbReference type="NCBI Taxonomy" id="261099"/>
    <lineage>
        <taxon>Eukaryota</taxon>
        <taxon>Fungi</taxon>
        <taxon>Fungi incertae sedis</taxon>
        <taxon>Chytridiomycota</taxon>
        <taxon>Chytridiomycota incertae sedis</taxon>
        <taxon>Chytridiomycetes</taxon>
        <taxon>Rhizophydiales</taxon>
        <taxon>Terramycetaceae</taxon>
        <taxon>Boothiomyces</taxon>
    </lineage>
</organism>